<proteinExistence type="inferred from homology"/>
<dbReference type="Pfam" id="PF01565">
    <property type="entry name" value="FAD_binding_4"/>
    <property type="match status" value="1"/>
</dbReference>
<evidence type="ECO:0000313" key="23">
    <source>
        <dbReference type="Proteomes" id="UP000078596"/>
    </source>
</evidence>
<dbReference type="NCBIfam" id="NF000755">
    <property type="entry name" value="PRK00046.1"/>
    <property type="match status" value="1"/>
</dbReference>
<dbReference type="GO" id="GO:0071949">
    <property type="term" value="F:FAD binding"/>
    <property type="evidence" value="ECO:0007669"/>
    <property type="project" value="InterPro"/>
</dbReference>
<name>A0A191ZF14_9GAMM</name>
<dbReference type="GO" id="GO:0051301">
    <property type="term" value="P:cell division"/>
    <property type="evidence" value="ECO:0007669"/>
    <property type="project" value="UniProtKB-KW"/>
</dbReference>
<evidence type="ECO:0000313" key="22">
    <source>
        <dbReference type="EMBL" id="ANJ66452.1"/>
    </source>
</evidence>
<dbReference type="Pfam" id="PF02873">
    <property type="entry name" value="MurB_C"/>
    <property type="match status" value="1"/>
</dbReference>
<dbReference type="STRING" id="1860122.A9404_02815"/>
<dbReference type="SUPFAM" id="SSF56176">
    <property type="entry name" value="FAD-binding/transporter-associated domain-like"/>
    <property type="match status" value="1"/>
</dbReference>
<keyword evidence="23" id="KW-1185">Reference proteome</keyword>
<keyword evidence="14 20" id="KW-0573">Peptidoglycan synthesis</keyword>
<dbReference type="InterPro" id="IPR036635">
    <property type="entry name" value="MurB_C_sf"/>
</dbReference>
<feature type="domain" description="FAD-binding PCMH-type" evidence="21">
    <location>
        <begin position="16"/>
        <end position="196"/>
    </location>
</feature>
<dbReference type="InterPro" id="IPR006094">
    <property type="entry name" value="Oxid_FAD_bind_N"/>
</dbReference>
<evidence type="ECO:0000256" key="15">
    <source>
        <dbReference type="ARBA" id="ARBA00023002"/>
    </source>
</evidence>
<dbReference type="PANTHER" id="PTHR21071">
    <property type="entry name" value="UDP-N-ACETYLENOLPYRUVOYLGLUCOSAMINE REDUCTASE"/>
    <property type="match status" value="1"/>
</dbReference>
<comment type="function">
    <text evidence="2 20">Cell wall formation.</text>
</comment>
<dbReference type="PANTHER" id="PTHR21071:SF4">
    <property type="entry name" value="UDP-N-ACETYLENOLPYRUVOYLGLUCOSAMINE REDUCTASE"/>
    <property type="match status" value="1"/>
</dbReference>
<comment type="similarity">
    <text evidence="5 20">Belongs to the MurB family.</text>
</comment>
<evidence type="ECO:0000256" key="2">
    <source>
        <dbReference type="ARBA" id="ARBA00003921"/>
    </source>
</evidence>
<feature type="active site" evidence="20">
    <location>
        <position position="173"/>
    </location>
</feature>
<dbReference type="Proteomes" id="UP000078596">
    <property type="component" value="Chromosome"/>
</dbReference>
<dbReference type="UniPathway" id="UPA00219"/>
<dbReference type="KEGG" id="haz:A9404_02815"/>
<comment type="subcellular location">
    <subcellularLocation>
        <location evidence="3 20">Cytoplasm</location>
    </subcellularLocation>
</comment>
<evidence type="ECO:0000256" key="4">
    <source>
        <dbReference type="ARBA" id="ARBA00004752"/>
    </source>
</evidence>
<dbReference type="AlphaFoldDB" id="A0A191ZF14"/>
<evidence type="ECO:0000256" key="7">
    <source>
        <dbReference type="ARBA" id="ARBA00015188"/>
    </source>
</evidence>
<dbReference type="EC" id="1.3.1.98" evidence="6 20"/>
<sequence>MNAHSVSRSGVDRLINAPIPNTLNLPVRARELLRIVDAPSAFSQRWVRDEWLADPEALVLGGASNILFVRTEVGKAMSLGTSTYGAIDLGDRVRVFADGGVGLDEWVRWTAAQGWYGLERLAEIPGTVGAAPIQNVGAYGVQISDVLDAVALWDRHKQEYVVWRAEECGLSYRHSRFKEEPGRWLVLRIWVTLSKHAPRDWPHLGYPGLESAAARYLESVERAAHGLTPAELATIVTDVRRQKLPDWRSDTIGSVGSFFQNPIVARELAANLAERWPDMPQYPQDTQERVKLSAGWLIERAGWKGKTVDAAGMSEIHALVLVNHGGATGQALWDVAQQVQADVYSQFGVRLEPEPLIWQ</sequence>
<evidence type="ECO:0000256" key="20">
    <source>
        <dbReference type="HAMAP-Rule" id="MF_00037"/>
    </source>
</evidence>
<dbReference type="Gene3D" id="3.90.78.10">
    <property type="entry name" value="UDP-N-acetylenolpyruvoylglucosamine reductase, C-terminal domain"/>
    <property type="match status" value="1"/>
</dbReference>
<evidence type="ECO:0000256" key="19">
    <source>
        <dbReference type="ARBA" id="ARBA00048914"/>
    </source>
</evidence>
<dbReference type="RefSeq" id="WP_066098470.1">
    <property type="nucleotide sequence ID" value="NZ_CP016027.1"/>
</dbReference>
<dbReference type="InterPro" id="IPR016169">
    <property type="entry name" value="FAD-bd_PCMH_sub2"/>
</dbReference>
<evidence type="ECO:0000256" key="18">
    <source>
        <dbReference type="ARBA" id="ARBA00031026"/>
    </source>
</evidence>
<dbReference type="GO" id="GO:0005829">
    <property type="term" value="C:cytosol"/>
    <property type="evidence" value="ECO:0007669"/>
    <property type="project" value="TreeGrafter"/>
</dbReference>
<feature type="active site" evidence="20">
    <location>
        <position position="354"/>
    </location>
</feature>
<evidence type="ECO:0000256" key="13">
    <source>
        <dbReference type="ARBA" id="ARBA00022960"/>
    </source>
</evidence>
<accession>A0A191ZF14</accession>
<evidence type="ECO:0000256" key="8">
    <source>
        <dbReference type="ARBA" id="ARBA00022490"/>
    </source>
</evidence>
<keyword evidence="8 20" id="KW-0963">Cytoplasm</keyword>
<dbReference type="GO" id="GO:0008762">
    <property type="term" value="F:UDP-N-acetylmuramate dehydrogenase activity"/>
    <property type="evidence" value="ECO:0007669"/>
    <property type="project" value="UniProtKB-UniRule"/>
</dbReference>
<evidence type="ECO:0000256" key="12">
    <source>
        <dbReference type="ARBA" id="ARBA00022857"/>
    </source>
</evidence>
<keyword evidence="13 20" id="KW-0133">Cell shape</keyword>
<dbReference type="SUPFAM" id="SSF56194">
    <property type="entry name" value="Uridine diphospho-N-Acetylenolpyruvylglucosamine reductase, MurB, C-terminal domain"/>
    <property type="match status" value="1"/>
</dbReference>
<protein>
    <recommendedName>
        <fullName evidence="7 20">UDP-N-acetylenolpyruvoylglucosamine reductase</fullName>
        <ecNumber evidence="6 20">1.3.1.98</ecNumber>
    </recommendedName>
    <alternativeName>
        <fullName evidence="18 20">UDP-N-acetylmuramate dehydrogenase</fullName>
    </alternativeName>
</protein>
<dbReference type="InterPro" id="IPR036318">
    <property type="entry name" value="FAD-bd_PCMH-like_sf"/>
</dbReference>
<reference evidence="22 23" key="1">
    <citation type="submission" date="2016-06" db="EMBL/GenBank/DDBJ databases">
        <title>Insight into the functional genes involving in sulfur oxidation in Pearl River water.</title>
        <authorList>
            <person name="Luo J."/>
            <person name="Tan X."/>
            <person name="Lin W."/>
        </authorList>
    </citation>
    <scope>NUCLEOTIDE SEQUENCE [LARGE SCALE GENOMIC DNA]</scope>
    <source>
        <strain evidence="22 23">LS2</strain>
    </source>
</reference>
<dbReference type="InterPro" id="IPR011601">
    <property type="entry name" value="MurB_C"/>
</dbReference>
<keyword evidence="17 20" id="KW-0961">Cell wall biogenesis/degradation</keyword>
<dbReference type="InterPro" id="IPR003170">
    <property type="entry name" value="MurB"/>
</dbReference>
<evidence type="ECO:0000256" key="10">
    <source>
        <dbReference type="ARBA" id="ARBA00022630"/>
    </source>
</evidence>
<keyword evidence="9 20" id="KW-0132">Cell division</keyword>
<evidence type="ECO:0000256" key="1">
    <source>
        <dbReference type="ARBA" id="ARBA00001974"/>
    </source>
</evidence>
<dbReference type="PROSITE" id="PS51387">
    <property type="entry name" value="FAD_PCMH"/>
    <property type="match status" value="1"/>
</dbReference>
<keyword evidence="15 20" id="KW-0560">Oxidoreductase</keyword>
<dbReference type="Gene3D" id="3.30.465.10">
    <property type="match status" value="1"/>
</dbReference>
<feature type="active site" description="Proton donor" evidence="20">
    <location>
        <position position="257"/>
    </location>
</feature>
<gene>
    <name evidence="20" type="primary">murB</name>
    <name evidence="22" type="ORF">A9404_02815</name>
</gene>
<keyword evidence="12 20" id="KW-0521">NADP</keyword>
<comment type="pathway">
    <text evidence="4 20">Cell wall biogenesis; peptidoglycan biosynthesis.</text>
</comment>
<dbReference type="EMBL" id="CP016027">
    <property type="protein sequence ID" value="ANJ66452.1"/>
    <property type="molecule type" value="Genomic_DNA"/>
</dbReference>
<keyword evidence="11 20" id="KW-0274">FAD</keyword>
<dbReference type="InterPro" id="IPR016166">
    <property type="entry name" value="FAD-bd_PCMH"/>
</dbReference>
<dbReference type="HAMAP" id="MF_00037">
    <property type="entry name" value="MurB"/>
    <property type="match status" value="1"/>
</dbReference>
<evidence type="ECO:0000256" key="16">
    <source>
        <dbReference type="ARBA" id="ARBA00023306"/>
    </source>
</evidence>
<evidence type="ECO:0000256" key="9">
    <source>
        <dbReference type="ARBA" id="ARBA00022618"/>
    </source>
</evidence>
<comment type="catalytic activity">
    <reaction evidence="19 20">
        <text>UDP-N-acetyl-alpha-D-muramate + NADP(+) = UDP-N-acetyl-3-O-(1-carboxyvinyl)-alpha-D-glucosamine + NADPH + H(+)</text>
        <dbReference type="Rhea" id="RHEA:12248"/>
        <dbReference type="ChEBI" id="CHEBI:15378"/>
        <dbReference type="ChEBI" id="CHEBI:57783"/>
        <dbReference type="ChEBI" id="CHEBI:58349"/>
        <dbReference type="ChEBI" id="CHEBI:68483"/>
        <dbReference type="ChEBI" id="CHEBI:70757"/>
        <dbReference type="EC" id="1.3.1.98"/>
    </reaction>
</comment>
<evidence type="ECO:0000256" key="5">
    <source>
        <dbReference type="ARBA" id="ARBA00010485"/>
    </source>
</evidence>
<evidence type="ECO:0000259" key="21">
    <source>
        <dbReference type="PROSITE" id="PS51387"/>
    </source>
</evidence>
<evidence type="ECO:0000256" key="14">
    <source>
        <dbReference type="ARBA" id="ARBA00022984"/>
    </source>
</evidence>
<evidence type="ECO:0000256" key="3">
    <source>
        <dbReference type="ARBA" id="ARBA00004496"/>
    </source>
</evidence>
<dbReference type="GO" id="GO:0009252">
    <property type="term" value="P:peptidoglycan biosynthetic process"/>
    <property type="evidence" value="ECO:0007669"/>
    <property type="project" value="UniProtKB-UniRule"/>
</dbReference>
<dbReference type="OrthoDB" id="9804753at2"/>
<dbReference type="GO" id="GO:0071555">
    <property type="term" value="P:cell wall organization"/>
    <property type="evidence" value="ECO:0007669"/>
    <property type="project" value="UniProtKB-KW"/>
</dbReference>
<comment type="cofactor">
    <cofactor evidence="1 20">
        <name>FAD</name>
        <dbReference type="ChEBI" id="CHEBI:57692"/>
    </cofactor>
</comment>
<keyword evidence="16 20" id="KW-0131">Cell cycle</keyword>
<evidence type="ECO:0000256" key="6">
    <source>
        <dbReference type="ARBA" id="ARBA00012518"/>
    </source>
</evidence>
<keyword evidence="10 20" id="KW-0285">Flavoprotein</keyword>
<dbReference type="GO" id="GO:0008360">
    <property type="term" value="P:regulation of cell shape"/>
    <property type="evidence" value="ECO:0007669"/>
    <property type="project" value="UniProtKB-KW"/>
</dbReference>
<organism evidence="22 23">
    <name type="scientific">Halothiobacillus diazotrophicus</name>
    <dbReference type="NCBI Taxonomy" id="1860122"/>
    <lineage>
        <taxon>Bacteria</taxon>
        <taxon>Pseudomonadati</taxon>
        <taxon>Pseudomonadota</taxon>
        <taxon>Gammaproteobacteria</taxon>
        <taxon>Chromatiales</taxon>
        <taxon>Halothiobacillaceae</taxon>
        <taxon>Halothiobacillus</taxon>
    </lineage>
</organism>
<evidence type="ECO:0000256" key="17">
    <source>
        <dbReference type="ARBA" id="ARBA00023316"/>
    </source>
</evidence>
<evidence type="ECO:0000256" key="11">
    <source>
        <dbReference type="ARBA" id="ARBA00022827"/>
    </source>
</evidence>